<dbReference type="EMBL" id="FNTI01000001">
    <property type="protein sequence ID" value="SEE17791.1"/>
    <property type="molecule type" value="Genomic_DNA"/>
</dbReference>
<accession>A0A1M7GCV5</accession>
<evidence type="ECO:0000256" key="1">
    <source>
        <dbReference type="SAM" id="SignalP"/>
    </source>
</evidence>
<name>A0A1M7GCV5_9BRAD</name>
<protein>
    <submittedName>
        <fullName evidence="2">Uncharacterized protein</fullName>
    </submittedName>
</protein>
<feature type="signal peptide" evidence="1">
    <location>
        <begin position="1"/>
        <end position="21"/>
    </location>
</feature>
<evidence type="ECO:0000313" key="2">
    <source>
        <dbReference type="EMBL" id="SEE17791.1"/>
    </source>
</evidence>
<evidence type="ECO:0000313" key="3">
    <source>
        <dbReference type="Proteomes" id="UP000183208"/>
    </source>
</evidence>
<feature type="chain" id="PRO_5030031940" evidence="1">
    <location>
        <begin position="22"/>
        <end position="86"/>
    </location>
</feature>
<sequence>MLKNSMLVGVLMLALSSSADAALLGASTLMPESATKVAWVCGPDACGDREGTALCRHSLSGGRLVCSGASTRGATIIGLRSALNRS</sequence>
<reference evidence="2 3" key="1">
    <citation type="submission" date="2016-10" db="EMBL/GenBank/DDBJ databases">
        <authorList>
            <person name="de Groot N.N."/>
        </authorList>
    </citation>
    <scope>NUCLEOTIDE SEQUENCE [LARGE SCALE GENOMIC DNA]</scope>
    <source>
        <strain evidence="2 3">GAS522</strain>
    </source>
</reference>
<keyword evidence="1" id="KW-0732">Signal</keyword>
<dbReference type="Proteomes" id="UP000183208">
    <property type="component" value="Unassembled WGS sequence"/>
</dbReference>
<organism evidence="2 3">
    <name type="scientific">Bradyrhizobium lablabi</name>
    <dbReference type="NCBI Taxonomy" id="722472"/>
    <lineage>
        <taxon>Bacteria</taxon>
        <taxon>Pseudomonadati</taxon>
        <taxon>Pseudomonadota</taxon>
        <taxon>Alphaproteobacteria</taxon>
        <taxon>Hyphomicrobiales</taxon>
        <taxon>Nitrobacteraceae</taxon>
        <taxon>Bradyrhizobium</taxon>
    </lineage>
</organism>
<gene>
    <name evidence="2" type="ORF">SAMN05444171_6539</name>
</gene>
<dbReference type="AlphaFoldDB" id="A0A1M7GCV5"/>
<proteinExistence type="predicted"/>